<dbReference type="EMBL" id="MLQR01000048">
    <property type="protein sequence ID" value="OIJ10810.1"/>
    <property type="molecule type" value="Genomic_DNA"/>
</dbReference>
<keyword evidence="1" id="KW-0175">Coiled coil</keyword>
<organism evidence="2 3">
    <name type="scientific">Anaerobacillus alkalilacustris</name>
    <dbReference type="NCBI Taxonomy" id="393763"/>
    <lineage>
        <taxon>Bacteria</taxon>
        <taxon>Bacillati</taxon>
        <taxon>Bacillota</taxon>
        <taxon>Bacilli</taxon>
        <taxon>Bacillales</taxon>
        <taxon>Bacillaceae</taxon>
        <taxon>Anaerobacillus</taxon>
    </lineage>
</organism>
<dbReference type="AlphaFoldDB" id="A0A1S2LEZ0"/>
<accession>A0A1S2LEZ0</accession>
<dbReference type="OrthoDB" id="2233009at2"/>
<dbReference type="Proteomes" id="UP000179524">
    <property type="component" value="Unassembled WGS sequence"/>
</dbReference>
<evidence type="ECO:0000256" key="1">
    <source>
        <dbReference type="SAM" id="Coils"/>
    </source>
</evidence>
<dbReference type="Gene3D" id="3.40.630.30">
    <property type="match status" value="1"/>
</dbReference>
<evidence type="ECO:0000313" key="3">
    <source>
        <dbReference type="Proteomes" id="UP000179524"/>
    </source>
</evidence>
<gene>
    <name evidence="2" type="ORF">BKP37_17265</name>
</gene>
<evidence type="ECO:0008006" key="4">
    <source>
        <dbReference type="Google" id="ProtNLM"/>
    </source>
</evidence>
<dbReference type="InterPro" id="IPR016181">
    <property type="entry name" value="Acyl_CoA_acyltransferase"/>
</dbReference>
<feature type="coiled-coil region" evidence="1">
    <location>
        <begin position="18"/>
        <end position="52"/>
    </location>
</feature>
<name>A0A1S2LEZ0_9BACI</name>
<reference evidence="2 3" key="1">
    <citation type="submission" date="2016-10" db="EMBL/GenBank/DDBJ databases">
        <title>Draft genome sequences of four alkaliphilic bacteria belonging to the Anaerobacillus genus.</title>
        <authorList>
            <person name="Bassil N.M."/>
            <person name="Lloyd J.R."/>
        </authorList>
    </citation>
    <scope>NUCLEOTIDE SEQUENCE [LARGE SCALE GENOMIC DNA]</scope>
    <source>
        <strain evidence="2 3">DSM 18345</strain>
    </source>
</reference>
<keyword evidence="3" id="KW-1185">Reference proteome</keyword>
<protein>
    <recommendedName>
        <fullName evidence="4">N-acetyltransferase domain-containing protein</fullName>
    </recommendedName>
</protein>
<evidence type="ECO:0000313" key="2">
    <source>
        <dbReference type="EMBL" id="OIJ10810.1"/>
    </source>
</evidence>
<proteinExistence type="predicted"/>
<comment type="caution">
    <text evidence="2">The sequence shown here is derived from an EMBL/GenBank/DDBJ whole genome shotgun (WGS) entry which is preliminary data.</text>
</comment>
<dbReference type="SUPFAM" id="SSF55729">
    <property type="entry name" value="Acyl-CoA N-acyltransferases (Nat)"/>
    <property type="match status" value="1"/>
</dbReference>
<sequence length="183" mass="21911">MTIRKEFFYVYYKSAFVDELENKNEDELKEEIEDLEFQMLRMQDNLKEIAKKWQVIGIEKTKEDNWVIVYTSDDGDTCKVMLNDCESAFRGMWDFSIQASYEDQNTIHIGDIKGPENRGYGSICMNYLKELAKDQNIQYITGDIAKRDWDHKDRLVHFYKKHNFKINLDKENQSGEIEWNLVY</sequence>